<dbReference type="EMBL" id="VFOM01000001">
    <property type="protein sequence ID" value="TQL47303.1"/>
    <property type="molecule type" value="Genomic_DNA"/>
</dbReference>
<evidence type="ECO:0000313" key="3">
    <source>
        <dbReference type="Proteomes" id="UP000317998"/>
    </source>
</evidence>
<keyword evidence="1" id="KW-0472">Membrane</keyword>
<keyword evidence="1" id="KW-1133">Transmembrane helix</keyword>
<evidence type="ECO:0000313" key="2">
    <source>
        <dbReference type="EMBL" id="TQL47303.1"/>
    </source>
</evidence>
<gene>
    <name evidence="2" type="ORF">FB562_0359</name>
</gene>
<feature type="transmembrane region" description="Helical" evidence="1">
    <location>
        <begin position="165"/>
        <end position="186"/>
    </location>
</feature>
<name>A0A542YGS3_9MICO</name>
<feature type="transmembrane region" description="Helical" evidence="1">
    <location>
        <begin position="48"/>
        <end position="69"/>
    </location>
</feature>
<sequence length="378" mass="40524">MLAHKALFTSPQRADPLSWILRFTMPLILAITSALVIVVVLLRAGPSITNPGIIIASGLCVVLACMLVFLESLPHRPLLGVRQSILPLLLSWTAALLSAAPTGEGGLPMRDWAGPLGIGSVIVALVPYSSAALLVVYGVAGSAVSAVLALLFFDHVDDTAFGSAVGAAALPLQAGIAGAVFSWYIAAGVLRWRALPFDDEQQPDASRRFEDRVREHGSPLVISKEIVRLLESVADGGRVSGRDRERALVLARSIRTDLVSVLNRSWLDTMAMERSLHVIDPGRMAATMTPAQRSAIHGLITTILDSPALAQETLRIELRGHDDGTTAVALSMDVTLPEGKRIMMLAPYFVTLRASVDRVHWSGGEQLSMRFQLPAAEQ</sequence>
<evidence type="ECO:0000256" key="1">
    <source>
        <dbReference type="SAM" id="Phobius"/>
    </source>
</evidence>
<keyword evidence="3" id="KW-1185">Reference proteome</keyword>
<feature type="transmembrane region" description="Helical" evidence="1">
    <location>
        <begin position="20"/>
        <end position="42"/>
    </location>
</feature>
<keyword evidence="1" id="KW-0812">Transmembrane</keyword>
<dbReference type="AlphaFoldDB" id="A0A542YGS3"/>
<organism evidence="2 3">
    <name type="scientific">Homoserinimonas aerilata</name>
    <dbReference type="NCBI Taxonomy" id="1162970"/>
    <lineage>
        <taxon>Bacteria</taxon>
        <taxon>Bacillati</taxon>
        <taxon>Actinomycetota</taxon>
        <taxon>Actinomycetes</taxon>
        <taxon>Micrococcales</taxon>
        <taxon>Microbacteriaceae</taxon>
        <taxon>Homoserinimonas</taxon>
    </lineage>
</organism>
<feature type="transmembrane region" description="Helical" evidence="1">
    <location>
        <begin position="135"/>
        <end position="153"/>
    </location>
</feature>
<accession>A0A542YGS3</accession>
<proteinExistence type="predicted"/>
<comment type="caution">
    <text evidence="2">The sequence shown here is derived from an EMBL/GenBank/DDBJ whole genome shotgun (WGS) entry which is preliminary data.</text>
</comment>
<feature type="transmembrane region" description="Helical" evidence="1">
    <location>
        <begin position="81"/>
        <end position="100"/>
    </location>
</feature>
<protein>
    <submittedName>
        <fullName evidence="2">Uncharacterized protein</fullName>
    </submittedName>
</protein>
<reference evidence="2 3" key="1">
    <citation type="submission" date="2019-06" db="EMBL/GenBank/DDBJ databases">
        <title>Sequencing the genomes of 1000 actinobacteria strains.</title>
        <authorList>
            <person name="Klenk H.-P."/>
        </authorList>
    </citation>
    <scope>NUCLEOTIDE SEQUENCE [LARGE SCALE GENOMIC DNA]</scope>
    <source>
        <strain evidence="2 3">DSM 26477</strain>
    </source>
</reference>
<dbReference type="RefSeq" id="WP_141879568.1">
    <property type="nucleotide sequence ID" value="NZ_VFOM01000001.1"/>
</dbReference>
<dbReference type="OrthoDB" id="5103001at2"/>
<dbReference type="Proteomes" id="UP000317998">
    <property type="component" value="Unassembled WGS sequence"/>
</dbReference>